<keyword evidence="1" id="KW-1133">Transmembrane helix</keyword>
<feature type="transmembrane region" description="Helical" evidence="1">
    <location>
        <begin position="123"/>
        <end position="150"/>
    </location>
</feature>
<gene>
    <name evidence="2" type="ORF">E3983_06125</name>
</gene>
<reference evidence="2 3" key="1">
    <citation type="submission" date="2019-03" db="EMBL/GenBank/DDBJ databases">
        <title>Diverse conjugative elements silence natural transformation in Legionella species.</title>
        <authorList>
            <person name="Durieux I."/>
            <person name="Ginevra C."/>
            <person name="Attaiech L."/>
            <person name="Picq K."/>
            <person name="Juan P.A."/>
            <person name="Jarraud S."/>
            <person name="Charpentier X."/>
        </authorList>
    </citation>
    <scope>NUCLEOTIDE SEQUENCE [LARGE SCALE GENOMIC DNA]</scope>
    <source>
        <strain evidence="2 3">HL-0427-4011</strain>
    </source>
</reference>
<protein>
    <recommendedName>
        <fullName evidence="4">Yip1 domain-containing protein</fullName>
    </recommendedName>
</protein>
<feature type="transmembrane region" description="Helical" evidence="1">
    <location>
        <begin position="162"/>
        <end position="179"/>
    </location>
</feature>
<evidence type="ECO:0008006" key="4">
    <source>
        <dbReference type="Google" id="ProtNLM"/>
    </source>
</evidence>
<dbReference type="EMBL" id="CP038254">
    <property type="protein sequence ID" value="QBR83962.1"/>
    <property type="molecule type" value="Genomic_DNA"/>
</dbReference>
<dbReference type="RefSeq" id="WP_135060253.1">
    <property type="nucleotide sequence ID" value="NZ_CP038254.1"/>
</dbReference>
<name>A0AAX1EFY1_9GAMM</name>
<evidence type="ECO:0000256" key="1">
    <source>
        <dbReference type="SAM" id="Phobius"/>
    </source>
</evidence>
<proteinExistence type="predicted"/>
<feature type="transmembrane region" description="Helical" evidence="1">
    <location>
        <begin position="24"/>
        <end position="45"/>
    </location>
</feature>
<dbReference type="AlphaFoldDB" id="A0AAX1EFY1"/>
<keyword evidence="1" id="KW-0812">Transmembrane</keyword>
<dbReference type="Proteomes" id="UP000295517">
    <property type="component" value="Chromosome"/>
</dbReference>
<accession>A0AAX1EFY1</accession>
<organism evidence="2 3">
    <name type="scientific">Legionella israelensis</name>
    <dbReference type="NCBI Taxonomy" id="454"/>
    <lineage>
        <taxon>Bacteria</taxon>
        <taxon>Pseudomonadati</taxon>
        <taxon>Pseudomonadota</taxon>
        <taxon>Gammaproteobacteria</taxon>
        <taxon>Legionellales</taxon>
        <taxon>Legionellaceae</taxon>
        <taxon>Legionella</taxon>
    </lineage>
</organism>
<feature type="transmembrane region" description="Helical" evidence="1">
    <location>
        <begin position="57"/>
        <end position="77"/>
    </location>
</feature>
<feature type="transmembrane region" description="Helical" evidence="1">
    <location>
        <begin position="89"/>
        <end position="111"/>
    </location>
</feature>
<sequence length="180" mass="20718">MLTKIVRCYWHLCLFRTSPENTPYSFFLMALTGFLFFILIVFQWQFAAAKPIFSPPITILAGVSLLLSYLIYTYILLKLFSFPKRLVQTITSLWATHFMIHIFAIPLLILMPFLAKTNMENPFVLLLGTVYLFATVGLSVWQFMITAHIYRHSLNISTMQSLLASVGLLALNILTVSLWR</sequence>
<evidence type="ECO:0000313" key="3">
    <source>
        <dbReference type="Proteomes" id="UP000295517"/>
    </source>
</evidence>
<keyword evidence="1" id="KW-0472">Membrane</keyword>
<evidence type="ECO:0000313" key="2">
    <source>
        <dbReference type="EMBL" id="QBR83962.1"/>
    </source>
</evidence>